<accession>A0A7I9VFE7</accession>
<evidence type="ECO:0000313" key="1">
    <source>
        <dbReference type="EMBL" id="GEE03821.1"/>
    </source>
</evidence>
<dbReference type="OrthoDB" id="4299905at2"/>
<organism evidence="1 2">
    <name type="scientific">Gordonia spumicola</name>
    <dbReference type="NCBI Taxonomy" id="589161"/>
    <lineage>
        <taxon>Bacteria</taxon>
        <taxon>Bacillati</taxon>
        <taxon>Actinomycetota</taxon>
        <taxon>Actinomycetes</taxon>
        <taxon>Mycobacteriales</taxon>
        <taxon>Gordoniaceae</taxon>
        <taxon>Gordonia</taxon>
    </lineage>
</organism>
<name>A0A7I9VFE7_9ACTN</name>
<dbReference type="EMBL" id="BJOV01000005">
    <property type="protein sequence ID" value="GEE03821.1"/>
    <property type="molecule type" value="Genomic_DNA"/>
</dbReference>
<keyword evidence="2" id="KW-1185">Reference proteome</keyword>
<dbReference type="RefSeq" id="WP_161897275.1">
    <property type="nucleotide sequence ID" value="NZ_BJOV01000005.1"/>
</dbReference>
<proteinExistence type="predicted"/>
<evidence type="ECO:0000313" key="2">
    <source>
        <dbReference type="Proteomes" id="UP000444960"/>
    </source>
</evidence>
<protein>
    <submittedName>
        <fullName evidence="1">Uncharacterized protein</fullName>
    </submittedName>
</protein>
<comment type="caution">
    <text evidence="1">The sequence shown here is derived from an EMBL/GenBank/DDBJ whole genome shotgun (WGS) entry which is preliminary data.</text>
</comment>
<gene>
    <name evidence="1" type="ORF">nbrc107696_42670</name>
</gene>
<sequence>MKVDTTAIEVLTLSSAEVTRAYTWNEGSGQKTDRIDKETGLPVWQVQCEIWDADDSHALLLGNLKIVSAEAPVLTPRTVYKVSGRLTAVKYVAGSGRAEHSFTLVGDLRTESGVAKKSAPTA</sequence>
<dbReference type="AlphaFoldDB" id="A0A7I9VFE7"/>
<reference evidence="2" key="1">
    <citation type="submission" date="2019-06" db="EMBL/GenBank/DDBJ databases">
        <title>Gordonia isolated from sludge of a wastewater treatment plant.</title>
        <authorList>
            <person name="Tamura T."/>
            <person name="Aoyama K."/>
            <person name="Kang Y."/>
            <person name="Saito S."/>
            <person name="Akiyama N."/>
            <person name="Yazawa K."/>
            <person name="Gonoi T."/>
            <person name="Mikami Y."/>
        </authorList>
    </citation>
    <scope>NUCLEOTIDE SEQUENCE [LARGE SCALE GENOMIC DNA]</scope>
    <source>
        <strain evidence="2">NBRC 107696</strain>
    </source>
</reference>
<dbReference type="Proteomes" id="UP000444960">
    <property type="component" value="Unassembled WGS sequence"/>
</dbReference>